<feature type="compositionally biased region" description="Gly residues" evidence="2">
    <location>
        <begin position="274"/>
        <end position="287"/>
    </location>
</feature>
<evidence type="ECO:0000256" key="2">
    <source>
        <dbReference type="SAM" id="MobiDB-lite"/>
    </source>
</evidence>
<gene>
    <name evidence="5" type="ORF">EV213_12061</name>
</gene>
<dbReference type="InterPro" id="IPR051465">
    <property type="entry name" value="Cell_Envelope_Struct_Comp"/>
</dbReference>
<evidence type="ECO:0000259" key="4">
    <source>
        <dbReference type="PROSITE" id="PS51272"/>
    </source>
</evidence>
<feature type="region of interest" description="Disordered" evidence="2">
    <location>
        <begin position="243"/>
        <end position="310"/>
    </location>
</feature>
<dbReference type="OrthoDB" id="663332at2"/>
<feature type="signal peptide" evidence="3">
    <location>
        <begin position="1"/>
        <end position="33"/>
    </location>
</feature>
<dbReference type="PANTHER" id="PTHR43308:SF5">
    <property type="entry name" value="S-LAYER PROTEIN _ PEPTIDOGLYCAN ENDO-BETA-N-ACETYLGLUCOSAMINIDASE"/>
    <property type="match status" value="1"/>
</dbReference>
<dbReference type="EMBL" id="SNYJ01000020">
    <property type="protein sequence ID" value="TDQ36130.1"/>
    <property type="molecule type" value="Genomic_DNA"/>
</dbReference>
<feature type="chain" id="PRO_5020501804" evidence="3">
    <location>
        <begin position="34"/>
        <end position="690"/>
    </location>
</feature>
<feature type="domain" description="SLH" evidence="4">
    <location>
        <begin position="630"/>
        <end position="690"/>
    </location>
</feature>
<evidence type="ECO:0000313" key="6">
    <source>
        <dbReference type="Proteomes" id="UP000295632"/>
    </source>
</evidence>
<feature type="domain" description="SLH" evidence="4">
    <location>
        <begin position="561"/>
        <end position="624"/>
    </location>
</feature>
<evidence type="ECO:0000313" key="5">
    <source>
        <dbReference type="EMBL" id="TDQ36130.1"/>
    </source>
</evidence>
<dbReference type="PANTHER" id="PTHR43308">
    <property type="entry name" value="OUTER MEMBRANE PROTEIN ALPHA-RELATED"/>
    <property type="match status" value="1"/>
</dbReference>
<accession>A0A4R6TRE2</accession>
<name>A0A4R6TRE2_9BACI</name>
<dbReference type="Pfam" id="PF00395">
    <property type="entry name" value="SLH"/>
    <property type="match status" value="3"/>
</dbReference>
<comment type="caution">
    <text evidence="5">The sequence shown here is derived from an EMBL/GenBank/DDBJ whole genome shotgun (WGS) entry which is preliminary data.</text>
</comment>
<dbReference type="RefSeq" id="WP_133581856.1">
    <property type="nucleotide sequence ID" value="NZ_SNYJ01000020.1"/>
</dbReference>
<organism evidence="5 6">
    <name type="scientific">Aureibacillus halotolerans</name>
    <dbReference type="NCBI Taxonomy" id="1508390"/>
    <lineage>
        <taxon>Bacteria</taxon>
        <taxon>Bacillati</taxon>
        <taxon>Bacillota</taxon>
        <taxon>Bacilli</taxon>
        <taxon>Bacillales</taxon>
        <taxon>Bacillaceae</taxon>
        <taxon>Aureibacillus</taxon>
    </lineage>
</organism>
<reference evidence="5 6" key="1">
    <citation type="submission" date="2019-03" db="EMBL/GenBank/DDBJ databases">
        <title>Genomic Encyclopedia of Type Strains, Phase IV (KMG-IV): sequencing the most valuable type-strain genomes for metagenomic binning, comparative biology and taxonomic classification.</title>
        <authorList>
            <person name="Goeker M."/>
        </authorList>
    </citation>
    <scope>NUCLEOTIDE SEQUENCE [LARGE SCALE GENOMIC DNA]</scope>
    <source>
        <strain evidence="5 6">DSM 28697</strain>
    </source>
</reference>
<proteinExistence type="predicted"/>
<evidence type="ECO:0000256" key="1">
    <source>
        <dbReference type="ARBA" id="ARBA00022729"/>
    </source>
</evidence>
<keyword evidence="1 3" id="KW-0732">Signal</keyword>
<evidence type="ECO:0000256" key="3">
    <source>
        <dbReference type="SAM" id="SignalP"/>
    </source>
</evidence>
<sequence length="690" mass="74740">MQKVPLSKKAMTAMIAAAVTLAPATAIVQPVSAAESSDISQAEYNKLEKILDNVSQKGKQAYERAAAVISDFGAEEWNAILAGTNVDELSDNQLSSLAEDFILLFYPTTSGSVDLEDRVKEFRDQWDDEFNKVFGTDVTVELIVDFVAAMEDEAISNKQKYIGDLLNDSFEETLRKVKNEVIENNPDFQNLNDDLREGLGVDVDGLFDIKRLVDEQLVENGLDEDDIDLMRSSLATALMETYLSNDNDNDNGNDDDDDDNDNDSDNDDNDDNGSSGGGGSSSGGGGSSSDTDVDVDGATVTVPEDAQTRETVGNTTIVTLDTDDLIEALDDSENFKTLVVDLSLEDGQSKGTLQVTGELIQALADLNPDAAVIQVETADATYLLPVNEIDLDELALAFGVDASDVEISISIGYPTVATSYTFVAPVVDFTVTASANGEELSWDFDGYVDRIISLDRDVDASIATGVRLGVGNSISFVPSVFSDNEVMIRSKSNSAYSVIEQRETFSDIEGHWNEIVIEEMASKQIIAGMTDTTFAPDQPTTRAQLAVLLTRSLGLEAWDTRTDNFKDVSGDEWFVTGLDAAVRTGIITGYEDSTFRPNEQVTREEAAVMISRALSYVGYDEEKLNDAVSATTFGDYANVGAWAQADLDLAVQAGILGGFPDGTFAPQEDTERDEIASILKRFLSFVNFIN</sequence>
<protein>
    <submittedName>
        <fullName evidence="5">S-layer family protein</fullName>
    </submittedName>
</protein>
<keyword evidence="6" id="KW-1185">Reference proteome</keyword>
<feature type="domain" description="SLH" evidence="4">
    <location>
        <begin position="500"/>
        <end position="560"/>
    </location>
</feature>
<dbReference type="InterPro" id="IPR001119">
    <property type="entry name" value="SLH_dom"/>
</dbReference>
<dbReference type="PROSITE" id="PS51272">
    <property type="entry name" value="SLH"/>
    <property type="match status" value="3"/>
</dbReference>
<dbReference type="AlphaFoldDB" id="A0A4R6TRE2"/>
<feature type="compositionally biased region" description="Acidic residues" evidence="2">
    <location>
        <begin position="247"/>
        <end position="271"/>
    </location>
</feature>
<dbReference type="Proteomes" id="UP000295632">
    <property type="component" value="Unassembled WGS sequence"/>
</dbReference>